<dbReference type="EMBL" id="CP025013">
    <property type="protein sequence ID" value="AUW46463.1"/>
    <property type="molecule type" value="Genomic_DNA"/>
</dbReference>
<gene>
    <name evidence="1" type="ORF">CUJ84_pRLN1001009</name>
</gene>
<evidence type="ECO:0000313" key="2">
    <source>
        <dbReference type="Proteomes" id="UP000238523"/>
    </source>
</evidence>
<name>A0A2K9ZDY1_RHILE</name>
<accession>A0A2K9ZDY1</accession>
<reference evidence="1 2" key="1">
    <citation type="submission" date="2017-11" db="EMBL/GenBank/DDBJ databases">
        <title>Complete genome of Rhizobium leguminosarum Norway, an ineffective micro-symbiont.</title>
        <authorList>
            <person name="Hoffrichter A."/>
            <person name="Liang J."/>
            <person name="Brachmann A."/>
            <person name="Marin M."/>
        </authorList>
    </citation>
    <scope>NUCLEOTIDE SEQUENCE [LARGE SCALE GENOMIC DNA]</scope>
    <source>
        <strain evidence="1 2">Norway</strain>
        <plasmid evidence="2">prln1</plasmid>
    </source>
</reference>
<evidence type="ECO:0000313" key="1">
    <source>
        <dbReference type="EMBL" id="AUW46463.1"/>
    </source>
</evidence>
<geneLocation type="plasmid" evidence="2">
    <name>prln1</name>
</geneLocation>
<sequence length="57" mass="6727">MHRLPVLWLDKMLVSANIETNISRVVQYEMFIPLMRHASGRDYVQSRFEGTGIFTRD</sequence>
<dbReference type="AlphaFoldDB" id="A0A2K9ZDY1"/>
<organism evidence="1 2">
    <name type="scientific">Rhizobium leguminosarum</name>
    <dbReference type="NCBI Taxonomy" id="384"/>
    <lineage>
        <taxon>Bacteria</taxon>
        <taxon>Pseudomonadati</taxon>
        <taxon>Pseudomonadota</taxon>
        <taxon>Alphaproteobacteria</taxon>
        <taxon>Hyphomicrobiales</taxon>
        <taxon>Rhizobiaceae</taxon>
        <taxon>Rhizobium/Agrobacterium group</taxon>
        <taxon>Rhizobium</taxon>
    </lineage>
</organism>
<keyword evidence="1" id="KW-0614">Plasmid</keyword>
<proteinExistence type="predicted"/>
<protein>
    <submittedName>
        <fullName evidence="1">Uncharacterized protein</fullName>
    </submittedName>
</protein>
<dbReference type="Proteomes" id="UP000238523">
    <property type="component" value="Plasmid pRLN1"/>
</dbReference>